<reference evidence="1 2" key="1">
    <citation type="submission" date="2018-05" db="EMBL/GenBank/DDBJ databases">
        <title>Candidatus Cardinium hertigii Genome Assembly.</title>
        <authorList>
            <person name="Showmaker K.C."/>
            <person name="Walden K.O."/>
            <person name="Fields C.J."/>
            <person name="Lambert K.N."/>
            <person name="Hudson M.E."/>
        </authorList>
    </citation>
    <scope>NUCLEOTIDE SEQUENCE [LARGE SCALE GENOMIC DNA]</scope>
    <source>
        <strain evidence="2">cHgTN10</strain>
    </source>
</reference>
<dbReference type="EMBL" id="CP029619">
    <property type="protein sequence ID" value="AWN81904.1"/>
    <property type="molecule type" value="Genomic_DNA"/>
</dbReference>
<gene>
    <name evidence="1" type="ORF">DK880_00588</name>
</gene>
<accession>A0A2Z3LHI7</accession>
<organism evidence="1 2">
    <name type="scientific">Candidatus Cardinium hertigii</name>
    <dbReference type="NCBI Taxonomy" id="247481"/>
    <lineage>
        <taxon>Bacteria</taxon>
        <taxon>Pseudomonadati</taxon>
        <taxon>Bacteroidota</taxon>
        <taxon>Cytophagia</taxon>
        <taxon>Cytophagales</taxon>
        <taxon>Amoebophilaceae</taxon>
        <taxon>Candidatus Cardinium</taxon>
    </lineage>
</organism>
<sequence length="102" mass="11501">MDISVPDHSVLSRFRTTLTENNSLEKLLKIINDQLSNHDVLVQNGSAAIDPSITPIPRCPKGKKSYDLNEDSTINVVESYQRRADPEASWTKKGHNQSLLWL</sequence>
<name>A0A2Z3LHI7_9BACT</name>
<keyword evidence="2" id="KW-1185">Reference proteome</keyword>
<dbReference type="KEGG" id="cher:DK880_00588"/>
<evidence type="ECO:0008006" key="3">
    <source>
        <dbReference type="Google" id="ProtNLM"/>
    </source>
</evidence>
<proteinExistence type="predicted"/>
<evidence type="ECO:0000313" key="1">
    <source>
        <dbReference type="EMBL" id="AWN81904.1"/>
    </source>
</evidence>
<evidence type="ECO:0000313" key="2">
    <source>
        <dbReference type="Proteomes" id="UP000245872"/>
    </source>
</evidence>
<protein>
    <recommendedName>
        <fullName evidence="3">Transposase InsH N-terminal domain-containing protein</fullName>
    </recommendedName>
</protein>
<dbReference type="AlphaFoldDB" id="A0A2Z3LHI7"/>
<dbReference type="Proteomes" id="UP000245872">
    <property type="component" value="Chromosome"/>
</dbReference>